<dbReference type="OrthoDB" id="2417308at2759"/>
<evidence type="ECO:0000313" key="2">
    <source>
        <dbReference type="EMBL" id="EKG22297.1"/>
    </source>
</evidence>
<keyword evidence="1" id="KW-0472">Membrane</keyword>
<evidence type="ECO:0000256" key="1">
    <source>
        <dbReference type="SAM" id="Phobius"/>
    </source>
</evidence>
<keyword evidence="1" id="KW-1133">Transmembrane helix</keyword>
<accession>K2SBJ2</accession>
<evidence type="ECO:0000313" key="3">
    <source>
        <dbReference type="Proteomes" id="UP000007129"/>
    </source>
</evidence>
<name>K2SBJ2_MACPH</name>
<sequence length="161" mass="18584">MADMVDVRGHLGRLRLLLPLSEAFTVDCRHRRHHHSGWWNCVGRNIPGAIAEAARKLCLWSVFEQFRLYEHRLGGYNELLHPDICSLRHRRYPTHRRGDARCAEGCSGKTLLQFRVCTATRADMIQRAMVWSMVFSGLTSLLGAVTMSFCFGNWEEYMNSE</sequence>
<dbReference type="HOGENOM" id="CLU_1644032_0_0_1"/>
<feature type="transmembrane region" description="Helical" evidence="1">
    <location>
        <begin position="130"/>
        <end position="154"/>
    </location>
</feature>
<dbReference type="InParanoid" id="K2SBJ2"/>
<proteinExistence type="predicted"/>
<dbReference type="AlphaFoldDB" id="K2SBJ2"/>
<dbReference type="VEuPathDB" id="FungiDB:MPH_00364"/>
<gene>
    <name evidence="2" type="ORF">MPH_00364</name>
</gene>
<organism evidence="2 3">
    <name type="scientific">Macrophomina phaseolina (strain MS6)</name>
    <name type="common">Charcoal rot fungus</name>
    <dbReference type="NCBI Taxonomy" id="1126212"/>
    <lineage>
        <taxon>Eukaryota</taxon>
        <taxon>Fungi</taxon>
        <taxon>Dikarya</taxon>
        <taxon>Ascomycota</taxon>
        <taxon>Pezizomycotina</taxon>
        <taxon>Dothideomycetes</taxon>
        <taxon>Dothideomycetes incertae sedis</taxon>
        <taxon>Botryosphaeriales</taxon>
        <taxon>Botryosphaeriaceae</taxon>
        <taxon>Macrophomina</taxon>
    </lineage>
</organism>
<comment type="caution">
    <text evidence="2">The sequence shown here is derived from an EMBL/GenBank/DDBJ whole genome shotgun (WGS) entry which is preliminary data.</text>
</comment>
<protein>
    <submittedName>
        <fullName evidence="2">Uncharacterized protein</fullName>
    </submittedName>
</protein>
<reference evidence="2 3" key="1">
    <citation type="journal article" date="2012" name="BMC Genomics">
        <title>Tools to kill: Genome of one of the most destructive plant pathogenic fungi Macrophomina phaseolina.</title>
        <authorList>
            <person name="Islam M.S."/>
            <person name="Haque M.S."/>
            <person name="Islam M.M."/>
            <person name="Emdad E.M."/>
            <person name="Halim A."/>
            <person name="Hossen Q.M.M."/>
            <person name="Hossain M.Z."/>
            <person name="Ahmed B."/>
            <person name="Rahim S."/>
            <person name="Rahman M.S."/>
            <person name="Alam M.M."/>
            <person name="Hou S."/>
            <person name="Wan X."/>
            <person name="Saito J.A."/>
            <person name="Alam M."/>
        </authorList>
    </citation>
    <scope>NUCLEOTIDE SEQUENCE [LARGE SCALE GENOMIC DNA]</scope>
    <source>
        <strain evidence="2 3">MS6</strain>
    </source>
</reference>
<dbReference type="EMBL" id="AHHD01000025">
    <property type="protein sequence ID" value="EKG22297.1"/>
    <property type="molecule type" value="Genomic_DNA"/>
</dbReference>
<keyword evidence="1" id="KW-0812">Transmembrane</keyword>
<dbReference type="Proteomes" id="UP000007129">
    <property type="component" value="Unassembled WGS sequence"/>
</dbReference>